<dbReference type="EMBL" id="FNCN01000003">
    <property type="protein sequence ID" value="SDG34020.1"/>
    <property type="molecule type" value="Genomic_DNA"/>
</dbReference>
<reference evidence="3 4" key="1">
    <citation type="submission" date="2016-10" db="EMBL/GenBank/DDBJ databases">
        <authorList>
            <person name="de Groot N.N."/>
        </authorList>
    </citation>
    <scope>NUCLEOTIDE SEQUENCE [LARGE SCALE GENOMIC DNA]</scope>
    <source>
        <strain evidence="3 4">CPCC 201354</strain>
    </source>
</reference>
<keyword evidence="2" id="KW-0472">Membrane</keyword>
<feature type="transmembrane region" description="Helical" evidence="2">
    <location>
        <begin position="39"/>
        <end position="59"/>
    </location>
</feature>
<evidence type="ECO:0000313" key="4">
    <source>
        <dbReference type="Proteomes" id="UP000198923"/>
    </source>
</evidence>
<evidence type="ECO:0000256" key="2">
    <source>
        <dbReference type="SAM" id="Phobius"/>
    </source>
</evidence>
<protein>
    <submittedName>
        <fullName evidence="3">Uncharacterized protein</fullName>
    </submittedName>
</protein>
<accession>A0A1G7THK8</accession>
<keyword evidence="2" id="KW-1133">Transmembrane helix</keyword>
<dbReference type="STRING" id="504805.SAMN05421505_103256"/>
<evidence type="ECO:0000313" key="3">
    <source>
        <dbReference type="EMBL" id="SDG34020.1"/>
    </source>
</evidence>
<organism evidence="3 4">
    <name type="scientific">Sinosporangium album</name>
    <dbReference type="NCBI Taxonomy" id="504805"/>
    <lineage>
        <taxon>Bacteria</taxon>
        <taxon>Bacillati</taxon>
        <taxon>Actinomycetota</taxon>
        <taxon>Actinomycetes</taxon>
        <taxon>Streptosporangiales</taxon>
        <taxon>Streptosporangiaceae</taxon>
        <taxon>Sinosporangium</taxon>
    </lineage>
</organism>
<dbReference type="OrthoDB" id="3542270at2"/>
<evidence type="ECO:0000256" key="1">
    <source>
        <dbReference type="SAM" id="MobiDB-lite"/>
    </source>
</evidence>
<name>A0A1G7THK8_9ACTN</name>
<gene>
    <name evidence="3" type="ORF">SAMN05421505_103256</name>
</gene>
<sequence>MAEATSKSPEPHPTSAGTRNRKAELAEMQRKRKSRRVKASIAVSVAGVGVVGLIVAGFVSGDDDEVDADCIDYSSQTDDGYLIVDDDYCDEDSPSHIYAVRSAYHWYYGGRAAAGRVQGGTTVRPSDVSITSRSGTVVQRGGLGGRGSYGGS</sequence>
<feature type="region of interest" description="Disordered" evidence="1">
    <location>
        <begin position="1"/>
        <end position="34"/>
    </location>
</feature>
<dbReference type="AlphaFoldDB" id="A0A1G7THK8"/>
<keyword evidence="4" id="KW-1185">Reference proteome</keyword>
<dbReference type="Proteomes" id="UP000198923">
    <property type="component" value="Unassembled WGS sequence"/>
</dbReference>
<proteinExistence type="predicted"/>
<dbReference type="RefSeq" id="WP_143020120.1">
    <property type="nucleotide sequence ID" value="NZ_FNCN01000003.1"/>
</dbReference>
<keyword evidence="2" id="KW-0812">Transmembrane</keyword>